<dbReference type="KEGG" id="hara:AArcS_1315"/>
<feature type="transmembrane region" description="Helical" evidence="1">
    <location>
        <begin position="20"/>
        <end position="42"/>
    </location>
</feature>
<evidence type="ECO:0000313" key="2">
    <source>
        <dbReference type="EMBL" id="QSG02532.1"/>
    </source>
</evidence>
<gene>
    <name evidence="2" type="ORF">AArcS_1315</name>
</gene>
<protein>
    <submittedName>
        <fullName evidence="2">Uncharacterized protein</fullName>
    </submittedName>
</protein>
<evidence type="ECO:0000256" key="1">
    <source>
        <dbReference type="SAM" id="Phobius"/>
    </source>
</evidence>
<feature type="transmembrane region" description="Helical" evidence="1">
    <location>
        <begin position="47"/>
        <end position="66"/>
    </location>
</feature>
<reference evidence="2" key="1">
    <citation type="submission" date="2020-11" db="EMBL/GenBank/DDBJ databases">
        <title>Carbohydrate-dependent, anaerobic sulfur respiration: A novel catabolism in halophilic archaea.</title>
        <authorList>
            <person name="Sorokin D.Y."/>
            <person name="Messina E."/>
            <person name="Smedile F."/>
            <person name="La Cono V."/>
            <person name="Hallsworth J.E."/>
            <person name="Yakimov M.M."/>
        </authorList>
    </citation>
    <scope>NUCLEOTIDE SEQUENCE</scope>
    <source>
        <strain evidence="2">AArc-S</strain>
    </source>
</reference>
<dbReference type="EMBL" id="CP064786">
    <property type="protein sequence ID" value="QSG02532.1"/>
    <property type="molecule type" value="Genomic_DNA"/>
</dbReference>
<dbReference type="AlphaFoldDB" id="A0A897MQ29"/>
<organism evidence="2 3">
    <name type="scientific">Natranaeroarchaeum sulfidigenes</name>
    <dbReference type="NCBI Taxonomy" id="2784880"/>
    <lineage>
        <taxon>Archaea</taxon>
        <taxon>Methanobacteriati</taxon>
        <taxon>Methanobacteriota</taxon>
        <taxon>Stenosarchaea group</taxon>
        <taxon>Halobacteria</taxon>
        <taxon>Halobacteriales</taxon>
        <taxon>Natronoarchaeaceae</taxon>
        <taxon>Natranaeroarchaeum</taxon>
    </lineage>
</organism>
<dbReference type="GeneID" id="70684697"/>
<keyword evidence="3" id="KW-1185">Reference proteome</keyword>
<accession>A0A897MQ29</accession>
<keyword evidence="1" id="KW-0472">Membrane</keyword>
<dbReference type="Proteomes" id="UP000663586">
    <property type="component" value="Chromosome"/>
</dbReference>
<feature type="transmembrane region" description="Helical" evidence="1">
    <location>
        <begin position="72"/>
        <end position="90"/>
    </location>
</feature>
<proteinExistence type="predicted"/>
<dbReference type="RefSeq" id="WP_238479678.1">
    <property type="nucleotide sequence ID" value="NZ_CP064786.1"/>
</dbReference>
<keyword evidence="1" id="KW-0812">Transmembrane</keyword>
<keyword evidence="1" id="KW-1133">Transmembrane helix</keyword>
<name>A0A897MQ29_9EURY</name>
<evidence type="ECO:0000313" key="3">
    <source>
        <dbReference type="Proteomes" id="UP000663586"/>
    </source>
</evidence>
<sequence length="97" mass="10394">MTAFDSFLDGEIIEALHEPFASTMGELFAGVMLITVIAAIYINSDSVALPSVTLMLAGGLMIEFAPPQVARIGLLIIFLGVTLAGSWLWIQRQSPGR</sequence>